<evidence type="ECO:0000313" key="3">
    <source>
        <dbReference type="EMBL" id="VDI71589.1"/>
    </source>
</evidence>
<dbReference type="Gene3D" id="3.30.710.10">
    <property type="entry name" value="Potassium Channel Kv1.1, Chain A"/>
    <property type="match status" value="1"/>
</dbReference>
<dbReference type="PANTHER" id="PTHR45632">
    <property type="entry name" value="LD33804P"/>
    <property type="match status" value="1"/>
</dbReference>
<feature type="compositionally biased region" description="Acidic residues" evidence="1">
    <location>
        <begin position="505"/>
        <end position="515"/>
    </location>
</feature>
<dbReference type="Pfam" id="PF00651">
    <property type="entry name" value="BTB"/>
    <property type="match status" value="1"/>
</dbReference>
<reference evidence="3" key="1">
    <citation type="submission" date="2018-11" db="EMBL/GenBank/DDBJ databases">
        <authorList>
            <person name="Alioto T."/>
            <person name="Alioto T."/>
        </authorList>
    </citation>
    <scope>NUCLEOTIDE SEQUENCE</scope>
</reference>
<dbReference type="SUPFAM" id="SSF54695">
    <property type="entry name" value="POZ domain"/>
    <property type="match status" value="1"/>
</dbReference>
<dbReference type="PROSITE" id="PS50097">
    <property type="entry name" value="BTB"/>
    <property type="match status" value="1"/>
</dbReference>
<feature type="compositionally biased region" description="Polar residues" evidence="1">
    <location>
        <begin position="391"/>
        <end position="402"/>
    </location>
</feature>
<evidence type="ECO:0000256" key="1">
    <source>
        <dbReference type="SAM" id="MobiDB-lite"/>
    </source>
</evidence>
<dbReference type="EMBL" id="UYJE01009241">
    <property type="protein sequence ID" value="VDI71589.1"/>
    <property type="molecule type" value="Genomic_DNA"/>
</dbReference>
<dbReference type="AlphaFoldDB" id="A0A8B6H0F6"/>
<name>A0A8B6H0F6_MYTGA</name>
<sequence>MNQYQKVYMNQIHSSSLLGQLAQMWKSQMLCDALIRTGNVTTKAHRVVLVAACPMLQSMDNASVGSHLEVRLAADIKQEAVNSFLQYLYEGFMMLSEENCKDVEKVARLLQVDSVTKCCIDFYNCLQKKTGVPVYSNTQYKYSSADLLEFRHVRTTDLQKTLHERMMKRAAADSVRPTSPSGKRQRMQQQRPPSPNIDLAMFGQKADDTLSMTHSYMGNTGNQAAGEPWERVPRIGAIHSQRPSHPKPGVIEIVEDSLEILQTQPPDKDGNKSAPPIIQKSLAISVSSQLNSSQDVHVVNVNDSSSHPTAAGDGPIMSTGRDSITVSPLTVMPGTSSLSSSSASSPLTKDPHKSTMDKDMLDKQTYAKKLQSSLDHQSSTPQRGLFPVSMSPANMSPINQVKKSFAAGSASQAASMTQSHDSPAKRSSTSAGNEMERPQSSDQGKDLGTKNKVDDRSASNSTDMAPDLSIVKVEPTGEAGLDMYVDVPEESMMQAQQREQREHDDESDLELEEASGDWSRDEMSNEAAGGDQNNSWYIGQFKDFPSPQKFQPPPASNPSTGSEHRLVHNEGYKYKLCVQCQFNKIKTKKGWRVYTHFKCEKCNVPLCKNQGSQKRNCFVVYHQTELGDNKSVSVNTLTLPVSVNTPPLPVSVKSLPLPLVAPSDPSNSWSFTTNRSPEANVISINRTPQSYMYMAQSKQRFPPYPFQHPPDTSS</sequence>
<dbReference type="InterPro" id="IPR032718">
    <property type="entry name" value="PGBD4_Znf_C"/>
</dbReference>
<proteinExistence type="predicted"/>
<feature type="region of interest" description="Disordered" evidence="1">
    <location>
        <begin position="492"/>
        <end position="563"/>
    </location>
</feature>
<comment type="caution">
    <text evidence="3">The sequence shown here is derived from an EMBL/GenBank/DDBJ whole genome shotgun (WGS) entry which is preliminary data.</text>
</comment>
<dbReference type="Proteomes" id="UP000596742">
    <property type="component" value="Unassembled WGS sequence"/>
</dbReference>
<evidence type="ECO:0000313" key="4">
    <source>
        <dbReference type="Proteomes" id="UP000596742"/>
    </source>
</evidence>
<accession>A0A8B6H0F6</accession>
<feature type="domain" description="BTB" evidence="2">
    <location>
        <begin position="31"/>
        <end position="97"/>
    </location>
</feature>
<dbReference type="InterPro" id="IPR000210">
    <property type="entry name" value="BTB/POZ_dom"/>
</dbReference>
<feature type="region of interest" description="Disordered" evidence="1">
    <location>
        <begin position="300"/>
        <end position="357"/>
    </location>
</feature>
<gene>
    <name evidence="3" type="ORF">MGAL_10B062187</name>
</gene>
<organism evidence="3 4">
    <name type="scientific">Mytilus galloprovincialis</name>
    <name type="common">Mediterranean mussel</name>
    <dbReference type="NCBI Taxonomy" id="29158"/>
    <lineage>
        <taxon>Eukaryota</taxon>
        <taxon>Metazoa</taxon>
        <taxon>Spiralia</taxon>
        <taxon>Lophotrochozoa</taxon>
        <taxon>Mollusca</taxon>
        <taxon>Bivalvia</taxon>
        <taxon>Autobranchia</taxon>
        <taxon>Pteriomorphia</taxon>
        <taxon>Mytilida</taxon>
        <taxon>Mytiloidea</taxon>
        <taxon>Mytilidae</taxon>
        <taxon>Mytilinae</taxon>
        <taxon>Mytilus</taxon>
    </lineage>
</organism>
<evidence type="ECO:0000259" key="2">
    <source>
        <dbReference type="PROSITE" id="PS50097"/>
    </source>
</evidence>
<feature type="compositionally biased region" description="Polar residues" evidence="1">
    <location>
        <begin position="370"/>
        <end position="382"/>
    </location>
</feature>
<dbReference type="InterPro" id="IPR011333">
    <property type="entry name" value="SKP1/BTB/POZ_sf"/>
</dbReference>
<feature type="region of interest" description="Disordered" evidence="1">
    <location>
        <begin position="169"/>
        <end position="198"/>
    </location>
</feature>
<feature type="region of interest" description="Disordered" evidence="1">
    <location>
        <begin position="369"/>
        <end position="475"/>
    </location>
</feature>
<dbReference type="Pfam" id="PF13842">
    <property type="entry name" value="zf-Tnp_2"/>
    <property type="match status" value="1"/>
</dbReference>
<dbReference type="PANTHER" id="PTHR45632:SF17">
    <property type="entry name" value="KELCH-LIKE PROTEIN 31"/>
    <property type="match status" value="1"/>
</dbReference>
<feature type="compositionally biased region" description="Basic and acidic residues" evidence="1">
    <location>
        <begin position="434"/>
        <end position="457"/>
    </location>
</feature>
<feature type="compositionally biased region" description="Low complexity" evidence="1">
    <location>
        <begin position="336"/>
        <end position="345"/>
    </location>
</feature>
<dbReference type="SMART" id="SM00225">
    <property type="entry name" value="BTB"/>
    <property type="match status" value="1"/>
</dbReference>
<protein>
    <recommendedName>
        <fullName evidence="2">BTB domain-containing protein</fullName>
    </recommendedName>
</protein>
<feature type="compositionally biased region" description="Low complexity" evidence="1">
    <location>
        <begin position="404"/>
        <end position="419"/>
    </location>
</feature>
<keyword evidence="4" id="KW-1185">Reference proteome</keyword>